<reference evidence="2 3" key="1">
    <citation type="journal article" date="2018" name="Syst. Appl. Microbiol.">
        <title>Ereboglobus luteus gen. nov. sp. nov. from cockroach guts, and new insights into the oxygen relationship of the genera Opitutus and Didymococcus (Verrucomicrobia: Opitutaceae).</title>
        <authorList>
            <person name="Tegtmeier D."/>
            <person name="Belitz A."/>
            <person name="Radek R."/>
            <person name="Heimerl T."/>
            <person name="Brune A."/>
        </authorList>
    </citation>
    <scope>NUCLEOTIDE SEQUENCE [LARGE SCALE GENOMIC DNA]</scope>
    <source>
        <strain evidence="2 3">Ho45</strain>
    </source>
</reference>
<name>A0A2U8E4J9_9BACT</name>
<accession>A0A2U8E4J9</accession>
<dbReference type="AlphaFoldDB" id="A0A2U8E4J9"/>
<evidence type="ECO:0000259" key="1">
    <source>
        <dbReference type="Pfam" id="PF01965"/>
    </source>
</evidence>
<dbReference type="OrthoDB" id="6003696at2"/>
<keyword evidence="3" id="KW-1185">Reference proteome</keyword>
<dbReference type="SUPFAM" id="SSF52317">
    <property type="entry name" value="Class I glutamine amidotransferase-like"/>
    <property type="match status" value="1"/>
</dbReference>
<dbReference type="Proteomes" id="UP000244896">
    <property type="component" value="Chromosome"/>
</dbReference>
<dbReference type="InterPro" id="IPR002818">
    <property type="entry name" value="DJ-1/PfpI"/>
</dbReference>
<gene>
    <name evidence="2" type="ORF">CKA38_11535</name>
</gene>
<dbReference type="InterPro" id="IPR050325">
    <property type="entry name" value="Prot/Nucl_acid_deglycase"/>
</dbReference>
<evidence type="ECO:0000313" key="3">
    <source>
        <dbReference type="Proteomes" id="UP000244896"/>
    </source>
</evidence>
<dbReference type="Pfam" id="PF01965">
    <property type="entry name" value="DJ-1_PfpI"/>
    <property type="match status" value="1"/>
</dbReference>
<dbReference type="PANTHER" id="PTHR48094">
    <property type="entry name" value="PROTEIN/NUCLEIC ACID DEGLYCASE DJ-1-RELATED"/>
    <property type="match status" value="1"/>
</dbReference>
<sequence>MIKKTVLFVVLEQYADWEHAFLSTSLQHGINGKEPSCEVKVVSPGQGPIHSNGGFTTIPDYDIDNVPEDYAGLILVGGYSWFSESTGKLTEGAQRIIPLVEKAFAKGKVIGAICNGTVFLGMAGFLNVRKHTSNGIENLEKLAGSNYAGKANYRDAQAVRDGNLITANGTGFLEFSRECMLALDAYSGGDIEANYSFFKNGLCQ</sequence>
<dbReference type="PANTHER" id="PTHR48094:SF19">
    <property type="entry name" value="DJ-1_PFPI DOMAIN-CONTAINING PROTEIN"/>
    <property type="match status" value="1"/>
</dbReference>
<organism evidence="2 3">
    <name type="scientific">Ereboglobus luteus</name>
    <dbReference type="NCBI Taxonomy" id="1796921"/>
    <lineage>
        <taxon>Bacteria</taxon>
        <taxon>Pseudomonadati</taxon>
        <taxon>Verrucomicrobiota</taxon>
        <taxon>Opitutia</taxon>
        <taxon>Opitutales</taxon>
        <taxon>Opitutaceae</taxon>
        <taxon>Ereboglobus</taxon>
    </lineage>
</organism>
<dbReference type="Gene3D" id="3.40.50.880">
    <property type="match status" value="1"/>
</dbReference>
<feature type="domain" description="DJ-1/PfpI" evidence="1">
    <location>
        <begin position="4"/>
        <end position="180"/>
    </location>
</feature>
<evidence type="ECO:0000313" key="2">
    <source>
        <dbReference type="EMBL" id="AWI09797.1"/>
    </source>
</evidence>
<dbReference type="EMBL" id="CP023004">
    <property type="protein sequence ID" value="AWI09797.1"/>
    <property type="molecule type" value="Genomic_DNA"/>
</dbReference>
<dbReference type="RefSeq" id="WP_108825611.1">
    <property type="nucleotide sequence ID" value="NZ_CP023004.1"/>
</dbReference>
<dbReference type="GO" id="GO:0005737">
    <property type="term" value="C:cytoplasm"/>
    <property type="evidence" value="ECO:0007669"/>
    <property type="project" value="TreeGrafter"/>
</dbReference>
<dbReference type="KEGG" id="elut:CKA38_11535"/>
<dbReference type="InterPro" id="IPR029062">
    <property type="entry name" value="Class_I_gatase-like"/>
</dbReference>
<proteinExistence type="predicted"/>
<protein>
    <recommendedName>
        <fullName evidence="1">DJ-1/PfpI domain-containing protein</fullName>
    </recommendedName>
</protein>